<proteinExistence type="inferred from homology"/>
<protein>
    <recommendedName>
        <fullName evidence="4">Putative pterin-4-alpha-carbinolamine dehydratase</fullName>
        <shortName evidence="4">PHS</shortName>
        <ecNumber evidence="4">4.2.1.96</ecNumber>
    </recommendedName>
    <alternativeName>
        <fullName evidence="4">4-alpha-hydroxy-tetrahydropterin dehydratase</fullName>
    </alternativeName>
    <alternativeName>
        <fullName evidence="4">Pterin carbinolamine dehydratase</fullName>
        <shortName evidence="4">PCD</shortName>
    </alternativeName>
</protein>
<dbReference type="CDD" id="cd00913">
    <property type="entry name" value="PCD_DCoH_subfamily_a"/>
    <property type="match status" value="1"/>
</dbReference>
<comment type="similarity">
    <text evidence="2 4">Belongs to the pterin-4-alpha-carbinolamine dehydratase family.</text>
</comment>
<dbReference type="EMBL" id="LT629736">
    <property type="protein sequence ID" value="SDS63800.1"/>
    <property type="molecule type" value="Genomic_DNA"/>
</dbReference>
<accession>A0A1H1TUD2</accession>
<keyword evidence="3 4" id="KW-0456">Lyase</keyword>
<organism evidence="5 6">
    <name type="scientific">Halopseudomonas xinjiangensis</name>
    <dbReference type="NCBI Taxonomy" id="487184"/>
    <lineage>
        <taxon>Bacteria</taxon>
        <taxon>Pseudomonadati</taxon>
        <taxon>Pseudomonadota</taxon>
        <taxon>Gammaproteobacteria</taxon>
        <taxon>Pseudomonadales</taxon>
        <taxon>Pseudomonadaceae</taxon>
        <taxon>Halopseudomonas</taxon>
    </lineage>
</organism>
<comment type="catalytic activity">
    <reaction evidence="1 4">
        <text>(4aS,6R)-4a-hydroxy-L-erythro-5,6,7,8-tetrahydrobiopterin = (6R)-L-erythro-6,7-dihydrobiopterin + H2O</text>
        <dbReference type="Rhea" id="RHEA:11920"/>
        <dbReference type="ChEBI" id="CHEBI:15377"/>
        <dbReference type="ChEBI" id="CHEBI:15642"/>
        <dbReference type="ChEBI" id="CHEBI:43120"/>
        <dbReference type="EC" id="4.2.1.96"/>
    </reaction>
</comment>
<sequence>MRLADQPLSTHSRQLLTRTEIDPLLADLPAWQLVEIDDVPRLTKSYAFSNFAEALAFTTQVGQLAEAENHHPALLTEWGKVTVSWWTHSLGGVQRNDLIMASRTDRLLETAGH</sequence>
<dbReference type="EC" id="4.2.1.96" evidence="4"/>
<evidence type="ECO:0000256" key="2">
    <source>
        <dbReference type="ARBA" id="ARBA00006472"/>
    </source>
</evidence>
<keyword evidence="6" id="KW-1185">Reference proteome</keyword>
<dbReference type="HAMAP" id="MF_00434">
    <property type="entry name" value="Pterin_4_alpha"/>
    <property type="match status" value="1"/>
</dbReference>
<dbReference type="SUPFAM" id="SSF55248">
    <property type="entry name" value="PCD-like"/>
    <property type="match status" value="1"/>
</dbReference>
<dbReference type="GO" id="GO:0006729">
    <property type="term" value="P:tetrahydrobiopterin biosynthetic process"/>
    <property type="evidence" value="ECO:0007669"/>
    <property type="project" value="InterPro"/>
</dbReference>
<dbReference type="NCBIfam" id="NF002016">
    <property type="entry name" value="PRK00823.1-1"/>
    <property type="match status" value="1"/>
</dbReference>
<dbReference type="RefSeq" id="WP_093393679.1">
    <property type="nucleotide sequence ID" value="NZ_LT629736.1"/>
</dbReference>
<dbReference type="STRING" id="487184.SAMN05216421_1890"/>
<dbReference type="AlphaFoldDB" id="A0A1H1TUD2"/>
<dbReference type="GO" id="GO:0008124">
    <property type="term" value="F:4-alpha-hydroxytetrahydrobiopterin dehydratase activity"/>
    <property type="evidence" value="ECO:0007669"/>
    <property type="project" value="UniProtKB-UniRule"/>
</dbReference>
<gene>
    <name evidence="5" type="ORF">SAMN05216421_1890</name>
</gene>
<evidence type="ECO:0000313" key="5">
    <source>
        <dbReference type="EMBL" id="SDS63800.1"/>
    </source>
</evidence>
<dbReference type="InterPro" id="IPR050376">
    <property type="entry name" value="Pterin-4-alpha-carb_dehyd"/>
</dbReference>
<dbReference type="Gene3D" id="3.30.1360.20">
    <property type="entry name" value="Transcriptional coactivator/pterin dehydratase"/>
    <property type="match status" value="1"/>
</dbReference>
<evidence type="ECO:0000256" key="1">
    <source>
        <dbReference type="ARBA" id="ARBA00001554"/>
    </source>
</evidence>
<name>A0A1H1TUD2_9GAMM</name>
<dbReference type="OrthoDB" id="5294615at2"/>
<evidence type="ECO:0000256" key="3">
    <source>
        <dbReference type="ARBA" id="ARBA00023239"/>
    </source>
</evidence>
<dbReference type="PANTHER" id="PTHR42805">
    <property type="entry name" value="PTERIN-4-ALPHA-CARBINOLAMINE DEHYDRATASE-RELATED"/>
    <property type="match status" value="1"/>
</dbReference>
<evidence type="ECO:0000256" key="4">
    <source>
        <dbReference type="HAMAP-Rule" id="MF_00434"/>
    </source>
</evidence>
<dbReference type="Pfam" id="PF01329">
    <property type="entry name" value="Pterin_4a"/>
    <property type="match status" value="1"/>
</dbReference>
<dbReference type="InterPro" id="IPR001533">
    <property type="entry name" value="Pterin_deHydtase"/>
</dbReference>
<dbReference type="PANTHER" id="PTHR42805:SF1">
    <property type="entry name" value="PTERIN-4-ALPHA-CARBINOLAMINE DEHYDRATASE-RELATED"/>
    <property type="match status" value="1"/>
</dbReference>
<dbReference type="Proteomes" id="UP000243207">
    <property type="component" value="Chromosome I"/>
</dbReference>
<evidence type="ECO:0000313" key="6">
    <source>
        <dbReference type="Proteomes" id="UP000243207"/>
    </source>
</evidence>
<reference evidence="6" key="1">
    <citation type="submission" date="2016-10" db="EMBL/GenBank/DDBJ databases">
        <authorList>
            <person name="Varghese N."/>
            <person name="Submissions S."/>
        </authorList>
    </citation>
    <scope>NUCLEOTIDE SEQUENCE [LARGE SCALE GENOMIC DNA]</scope>
    <source>
        <strain evidence="6">NRRL B-51270</strain>
    </source>
</reference>
<dbReference type="InterPro" id="IPR036428">
    <property type="entry name" value="PCD_sf"/>
</dbReference>